<evidence type="ECO:0000313" key="1">
    <source>
        <dbReference type="EMBL" id="GFA05702.1"/>
    </source>
</evidence>
<comment type="caution">
    <text evidence="1">The sequence shown here is derived from an EMBL/GenBank/DDBJ whole genome shotgun (WGS) entry which is preliminary data.</text>
</comment>
<protein>
    <submittedName>
        <fullName evidence="1">Uncharacterized protein</fullName>
    </submittedName>
</protein>
<accession>A0A699J261</accession>
<proteinExistence type="predicted"/>
<name>A0A699J261_TANCI</name>
<gene>
    <name evidence="1" type="ORF">Tci_577674</name>
</gene>
<reference evidence="1" key="1">
    <citation type="journal article" date="2019" name="Sci. Rep.">
        <title>Draft genome of Tanacetum cinerariifolium, the natural source of mosquito coil.</title>
        <authorList>
            <person name="Yamashiro T."/>
            <person name="Shiraishi A."/>
            <person name="Satake H."/>
            <person name="Nakayama K."/>
        </authorList>
    </citation>
    <scope>NUCLEOTIDE SEQUENCE</scope>
</reference>
<sequence length="139" mass="15783">MLDYEDEDTTLLIRSASLPPLPLFEEMEHDIGIPHDDIRSSQQEIVALCARQATDLHDSHVIDGLDITELHSRIEYAETHLERSHVRQSGDRVRIQRAEMIEQDVKVLHARAEGAEQQVETLHISLGAAQMDIIDLLES</sequence>
<dbReference type="EMBL" id="BKCJ010362318">
    <property type="protein sequence ID" value="GFA05702.1"/>
    <property type="molecule type" value="Genomic_DNA"/>
</dbReference>
<organism evidence="1">
    <name type="scientific">Tanacetum cinerariifolium</name>
    <name type="common">Dalmatian daisy</name>
    <name type="synonym">Chrysanthemum cinerariifolium</name>
    <dbReference type="NCBI Taxonomy" id="118510"/>
    <lineage>
        <taxon>Eukaryota</taxon>
        <taxon>Viridiplantae</taxon>
        <taxon>Streptophyta</taxon>
        <taxon>Embryophyta</taxon>
        <taxon>Tracheophyta</taxon>
        <taxon>Spermatophyta</taxon>
        <taxon>Magnoliopsida</taxon>
        <taxon>eudicotyledons</taxon>
        <taxon>Gunneridae</taxon>
        <taxon>Pentapetalae</taxon>
        <taxon>asterids</taxon>
        <taxon>campanulids</taxon>
        <taxon>Asterales</taxon>
        <taxon>Asteraceae</taxon>
        <taxon>Asteroideae</taxon>
        <taxon>Anthemideae</taxon>
        <taxon>Anthemidinae</taxon>
        <taxon>Tanacetum</taxon>
    </lineage>
</organism>
<dbReference type="AlphaFoldDB" id="A0A699J261"/>